<evidence type="ECO:0000313" key="1">
    <source>
        <dbReference type="EMBL" id="HGY10240.1"/>
    </source>
</evidence>
<gene>
    <name evidence="1" type="ORF">ENK37_09380</name>
</gene>
<proteinExistence type="predicted"/>
<dbReference type="AlphaFoldDB" id="A0A7C4ZS51"/>
<name>A0A7C4ZS51_9DEIN</name>
<reference evidence="1" key="1">
    <citation type="journal article" date="2020" name="mSystems">
        <title>Genome- and Community-Level Interaction Insights into Carbon Utilization and Element Cycling Functions of Hydrothermarchaeota in Hydrothermal Sediment.</title>
        <authorList>
            <person name="Zhou Z."/>
            <person name="Liu Y."/>
            <person name="Xu W."/>
            <person name="Pan J."/>
            <person name="Luo Z.H."/>
            <person name="Li M."/>
        </authorList>
    </citation>
    <scope>NUCLEOTIDE SEQUENCE [LARGE SCALE GENOMIC DNA]</scope>
    <source>
        <strain evidence="1">HyVt-570</strain>
    </source>
</reference>
<organism evidence="1">
    <name type="scientific">Oceanithermus profundus</name>
    <dbReference type="NCBI Taxonomy" id="187137"/>
    <lineage>
        <taxon>Bacteria</taxon>
        <taxon>Thermotogati</taxon>
        <taxon>Deinococcota</taxon>
        <taxon>Deinococci</taxon>
        <taxon>Thermales</taxon>
        <taxon>Thermaceae</taxon>
        <taxon>Oceanithermus</taxon>
    </lineage>
</organism>
<protein>
    <submittedName>
        <fullName evidence="1">Uncharacterized protein</fullName>
    </submittedName>
</protein>
<sequence>MFSLKSLGLDPEALQRQAQAAFEALRCELEGIKQELAAQRVMLGYEYGQVPADVVPHDPRVLPFVTVVKVPGTPGSSERVNLTAALGKTVTKGHVVNVGNAKAIVRFIQDKAVERGVDYVLMPGAAIEPSWFYDELEVREAGEGEVEVQVLAQ</sequence>
<dbReference type="Proteomes" id="UP000885759">
    <property type="component" value="Unassembled WGS sequence"/>
</dbReference>
<accession>A0A7C4ZS51</accession>
<dbReference type="EMBL" id="DRPZ01000237">
    <property type="protein sequence ID" value="HGY10240.1"/>
    <property type="molecule type" value="Genomic_DNA"/>
</dbReference>
<comment type="caution">
    <text evidence="1">The sequence shown here is derived from an EMBL/GenBank/DDBJ whole genome shotgun (WGS) entry which is preliminary data.</text>
</comment>